<evidence type="ECO:0000256" key="1">
    <source>
        <dbReference type="ARBA" id="ARBA00006865"/>
    </source>
</evidence>
<feature type="domain" description="CBM56" evidence="4">
    <location>
        <begin position="515"/>
        <end position="603"/>
    </location>
</feature>
<dbReference type="Gene3D" id="2.60.120.200">
    <property type="match status" value="1"/>
</dbReference>
<dbReference type="EMBL" id="JBHSIU010000037">
    <property type="protein sequence ID" value="MFC5001596.1"/>
    <property type="molecule type" value="Genomic_DNA"/>
</dbReference>
<evidence type="ECO:0000259" key="4">
    <source>
        <dbReference type="PROSITE" id="PS52005"/>
    </source>
</evidence>
<dbReference type="InterPro" id="IPR032477">
    <property type="entry name" value="Glyco_hydro_64"/>
</dbReference>
<organism evidence="6 7">
    <name type="scientific">Dactylosporangium cerinum</name>
    <dbReference type="NCBI Taxonomy" id="1434730"/>
    <lineage>
        <taxon>Bacteria</taxon>
        <taxon>Bacillati</taxon>
        <taxon>Actinomycetota</taxon>
        <taxon>Actinomycetes</taxon>
        <taxon>Micromonosporales</taxon>
        <taxon>Micromonosporaceae</taxon>
        <taxon>Dactylosporangium</taxon>
    </lineage>
</organism>
<dbReference type="Gene3D" id="2.60.110.10">
    <property type="entry name" value="Thaumatin"/>
    <property type="match status" value="1"/>
</dbReference>
<proteinExistence type="inferred from homology"/>
<dbReference type="CDD" id="cd09214">
    <property type="entry name" value="GH64-like"/>
    <property type="match status" value="1"/>
</dbReference>
<dbReference type="PROSITE" id="PS52005">
    <property type="entry name" value="CBM56"/>
    <property type="match status" value="2"/>
</dbReference>
<dbReference type="RefSeq" id="WP_380118829.1">
    <property type="nucleotide sequence ID" value="NZ_JBHSIU010000037.1"/>
</dbReference>
<evidence type="ECO:0000313" key="7">
    <source>
        <dbReference type="Proteomes" id="UP001595912"/>
    </source>
</evidence>
<dbReference type="CDD" id="cd02182">
    <property type="entry name" value="GH16_Strep_laminarinase_like"/>
    <property type="match status" value="1"/>
</dbReference>
<reference evidence="7" key="1">
    <citation type="journal article" date="2019" name="Int. J. Syst. Evol. Microbiol.">
        <title>The Global Catalogue of Microorganisms (GCM) 10K type strain sequencing project: providing services to taxonomists for standard genome sequencing and annotation.</title>
        <authorList>
            <consortium name="The Broad Institute Genomics Platform"/>
            <consortium name="The Broad Institute Genome Sequencing Center for Infectious Disease"/>
            <person name="Wu L."/>
            <person name="Ma J."/>
        </authorList>
    </citation>
    <scope>NUCLEOTIDE SEQUENCE [LARGE SCALE GENOMIC DNA]</scope>
    <source>
        <strain evidence="7">CGMCC 4.7152</strain>
    </source>
</reference>
<dbReference type="PANTHER" id="PTHR10963:SF55">
    <property type="entry name" value="GLYCOSIDE HYDROLASE FAMILY 16 PROTEIN"/>
    <property type="match status" value="1"/>
</dbReference>
<dbReference type="PANTHER" id="PTHR10963">
    <property type="entry name" value="GLYCOSYL HYDROLASE-RELATED"/>
    <property type="match status" value="1"/>
</dbReference>
<protein>
    <submittedName>
        <fullName evidence="6">Beta-1,3-glucanase family protein</fullName>
    </submittedName>
</protein>
<dbReference type="InterPro" id="IPR042517">
    <property type="entry name" value="Glyco_hydro_64_N_2"/>
</dbReference>
<keyword evidence="7" id="KW-1185">Reference proteome</keyword>
<dbReference type="Pfam" id="PF16483">
    <property type="entry name" value="Glyco_hydro_64"/>
    <property type="match status" value="1"/>
</dbReference>
<feature type="transmembrane region" description="Helical" evidence="2">
    <location>
        <begin position="20"/>
        <end position="38"/>
    </location>
</feature>
<keyword evidence="2" id="KW-0812">Transmembrane</keyword>
<evidence type="ECO:0000313" key="6">
    <source>
        <dbReference type="EMBL" id="MFC5001596.1"/>
    </source>
</evidence>
<dbReference type="Pfam" id="PF13290">
    <property type="entry name" value="CHB_HEX_C_1"/>
    <property type="match status" value="3"/>
</dbReference>
<feature type="domain" description="GH64" evidence="5">
    <location>
        <begin position="786"/>
        <end position="1156"/>
    </location>
</feature>
<dbReference type="Gene3D" id="3.30.920.50">
    <property type="entry name" value="Beta-1,3-glucanase, C-terminal domain"/>
    <property type="match status" value="1"/>
</dbReference>
<dbReference type="InterPro" id="IPR037176">
    <property type="entry name" value="Osmotin/thaumatin-like_sf"/>
</dbReference>
<keyword evidence="2" id="KW-0472">Membrane</keyword>
<dbReference type="InterPro" id="IPR013320">
    <property type="entry name" value="ConA-like_dom_sf"/>
</dbReference>
<evidence type="ECO:0000259" key="3">
    <source>
        <dbReference type="PROSITE" id="PS51762"/>
    </source>
</evidence>
<name>A0ABV9W1L3_9ACTN</name>
<dbReference type="Proteomes" id="UP001595912">
    <property type="component" value="Unassembled WGS sequence"/>
</dbReference>
<evidence type="ECO:0000259" key="5">
    <source>
        <dbReference type="PROSITE" id="PS52006"/>
    </source>
</evidence>
<dbReference type="InterPro" id="IPR050546">
    <property type="entry name" value="Glycosyl_Hydrlase_16"/>
</dbReference>
<dbReference type="InterPro" id="IPR000757">
    <property type="entry name" value="Beta-glucanase-like"/>
</dbReference>
<dbReference type="InterPro" id="IPR059177">
    <property type="entry name" value="GH29D-like_dom"/>
</dbReference>
<feature type="domain" description="GH16" evidence="3">
    <location>
        <begin position="34"/>
        <end position="323"/>
    </location>
</feature>
<dbReference type="PROSITE" id="PS52006">
    <property type="entry name" value="GH64"/>
    <property type="match status" value="1"/>
</dbReference>
<dbReference type="InterPro" id="IPR047569">
    <property type="entry name" value="CBM56"/>
</dbReference>
<evidence type="ECO:0000256" key="2">
    <source>
        <dbReference type="SAM" id="Phobius"/>
    </source>
</evidence>
<dbReference type="Pfam" id="PF00722">
    <property type="entry name" value="Glyco_hydro_16"/>
    <property type="match status" value="1"/>
</dbReference>
<accession>A0ABV9W1L3</accession>
<comment type="similarity">
    <text evidence="1">Belongs to the glycosyl hydrolase 16 family.</text>
</comment>
<sequence>MKTRLQLPAVPPDQRSRGRLRLIATGLAVLGLLVSWAITQVTANAAVPTPAGWNLIFSDDFNGAAGSGVNGTNWQYTTGTSYPGGPANFGTHEVETMTASTANVALDGAGNLKITPQRDGAGNWTSGRIETRRADFQPPAGGKLKVEARIQLPNITGAGAAGYWPAFWMLGAPYRGNYWNWPSVGELDIMENVQGMNNAWATVHCGVAPGGSCNEFTGIGGQKACASTSCQAGFHTYGLEWDRSIQPETIRFYLDGVQFHQVNATNMDAVTWADATNHGFFIILNVAMGGDFPAAFGGGPTAATVPGKPMVVDYVAAWQSTGGATPTPTGSTPPPPPSADYTQNVTTLNSTQAKISFHPTTPSALVDVHYLVNGVNQQNFRMADNGGTWEQTVSNLSSGTVLEYWFTYEKNGPLYDTPHYTYTHGTPPPPPSTTVATPTFTPPAGTYTSAQSVAISTSTPGATIRYTTDGSTPTTSSPVYTGPVTVSASTTLKAIGTASGMTTSAVATAAYTITTGSPDYTQSVVPLNAAQAKFTFHPTAPAALVDVHYRINGAGQQSFRMANNGGTWEKTASNLSTGTVLEYWFTYEKNGPLYDTPHYTYTHGGTGNGGTVATPVLSPPGGTYTGAQTVSISTSTPGATIRYTQDGSTPTASSPVYTGPITVSSSKTIKAIGVAAGMANSGIGTATYTINAGTGTVATPTFNPPGGTYTGSAAVSMSSATAGATIRYTTNGSTPTPTSAQYTGPITLTANTTLKAIAVKPGLTDSAVVTAAYTIIPGCTGGCGGPGTFPITFQNNTRGTWSNSQVYITMLFVDAGGQWNYLKPNGTGAHIDHAMTDAAGHLTKNGVNYPNMSFTMAQAPTTFSPPYVRGGRIYISVGSPVYIPVSPDNMGWGGPDLNNPNDPNRDVYYDWYEYTYVYNQVAYGGNTTAVDQFGFPLTSRLVQTSSGYDRTLGISQTRDQVMAGYQAAVGAAYTPLAGQHRIVAPRSASQFKPGGAQANYLQSYIDQVWNYYTANQWTEVHNGVTFTGRVVNGVLTGTKQDGSPFSVRKPTTTEVFECSGALALGNDQGGTDTIREVGRDFCAAFHRGVALNTAYWYDPTKYYLTNPKDDYSAYFHAIGIDHKAYAFAYDDVNDQSSVQILSNPNPPTSLTLGIGW</sequence>
<dbReference type="SUPFAM" id="SSF49899">
    <property type="entry name" value="Concanavalin A-like lectins/glucanases"/>
    <property type="match status" value="1"/>
</dbReference>
<gene>
    <name evidence="6" type="ORF">ACFPIJ_27640</name>
</gene>
<keyword evidence="2" id="KW-1133">Transmembrane helix</keyword>
<dbReference type="PROSITE" id="PS51762">
    <property type="entry name" value="GH16_2"/>
    <property type="match status" value="1"/>
</dbReference>
<comment type="caution">
    <text evidence="6">The sequence shown here is derived from an EMBL/GenBank/DDBJ whole genome shotgun (WGS) entry which is preliminary data.</text>
</comment>
<feature type="domain" description="CBM56" evidence="4">
    <location>
        <begin position="336"/>
        <end position="424"/>
    </location>
</feature>
<dbReference type="Pfam" id="PF22184">
    <property type="entry name" value="CBM_56"/>
    <property type="match status" value="2"/>
</dbReference>